<feature type="compositionally biased region" description="Basic and acidic residues" evidence="11">
    <location>
        <begin position="580"/>
        <end position="604"/>
    </location>
</feature>
<comment type="function">
    <text evidence="9">DEAD-box RNA helicase involved in various cellular processes at low temperature, including ribosome biogenesis, mRNA degradation and translation initiation.</text>
</comment>
<keyword evidence="7 9" id="KW-0346">Stress response</keyword>
<dbReference type="HAMAP" id="MF_00964">
    <property type="entry name" value="DEAD_helicase_DeaD"/>
    <property type="match status" value="1"/>
</dbReference>
<dbReference type="PANTHER" id="PTHR47963:SF8">
    <property type="entry name" value="ATP-DEPENDENT RNA HELICASE DEAD"/>
    <property type="match status" value="1"/>
</dbReference>
<feature type="short sequence motif" description="Q motif" evidence="10">
    <location>
        <begin position="5"/>
        <end position="33"/>
    </location>
</feature>
<dbReference type="GO" id="GO:0016887">
    <property type="term" value="F:ATP hydrolysis activity"/>
    <property type="evidence" value="ECO:0007669"/>
    <property type="project" value="RHEA"/>
</dbReference>
<dbReference type="CDD" id="cd00268">
    <property type="entry name" value="DEADc"/>
    <property type="match status" value="1"/>
</dbReference>
<evidence type="ECO:0000313" key="15">
    <source>
        <dbReference type="EMBL" id="VHN99929.1"/>
    </source>
</evidence>
<gene>
    <name evidence="9 15" type="primary">deaD</name>
    <name evidence="9" type="synonym">csdA</name>
    <name evidence="15" type="ORF">LC603019_00343</name>
</gene>
<dbReference type="InterPro" id="IPR001650">
    <property type="entry name" value="Helicase_C-like"/>
</dbReference>
<evidence type="ECO:0000256" key="4">
    <source>
        <dbReference type="ARBA" id="ARBA00022806"/>
    </source>
</evidence>
<sequence>MTTVETFSDFDLPVPILQAISDLGFESPSQIQAATIPLLLSGKDVVGMAQTGTGKTAAFGLPMVAAIDPELKAPQALVLAPTRELALQVADAVSSFARHLPGVKVLPIYGGQSYGVQIAGLKRGAQIIVGTPGRIIDHLSKGKLDLSELRYLVLDEADEMLKMGFQEDVEEILSKAPEHRQAALFSATIPPAIRRISENYLSDPQQIEIETPTTTNANIEQRYVVVNQRSKIDALTRILEVDTFEAMILFVRTKQQTEEMADKLRARGYGAAAINGDMVQAQRERTINQLKEGTLDILVATDVAARGLDVDRISYVLNYDMPHDPESYVHRIGRTGRAGRTGQALLFVTPRERRMIKQIERVTGQPLKEVKLPSVDDVNDTRVRRFNESITEALEDEHLDLFRGFVQLYAADTGVDIVDIAAALAVRTVDETEGFLLTEELEVDDYRGHQRSFSHGGERKEGRQQSRSGKDLVSYRIAVGKRHKATPSSIVGAIANEGGISSADIGHISIRGDYSLIDMPADLPQEVFDNLEKTRISGQLIHLEVDPGPPANRPGALKQAKWEKKQQSSYMRSDKHSRKYRNDRTEWNDRKSRKEWKNSADHGRGAWNERSSSDRSTKNDHFERKDRPAWKTRSRKSYQPAVKGYSKNRGFSNHKQSKNY</sequence>
<dbReference type="AlphaFoldDB" id="A0A5E3ZWJ7"/>
<feature type="compositionally biased region" description="Basic and acidic residues" evidence="11">
    <location>
        <begin position="611"/>
        <end position="629"/>
    </location>
</feature>
<evidence type="ECO:0000259" key="12">
    <source>
        <dbReference type="PROSITE" id="PS51192"/>
    </source>
</evidence>
<feature type="domain" description="Helicase ATP-binding" evidence="12">
    <location>
        <begin position="36"/>
        <end position="207"/>
    </location>
</feature>
<evidence type="ECO:0000259" key="14">
    <source>
        <dbReference type="PROSITE" id="PS51195"/>
    </source>
</evidence>
<name>A0A5E3ZWJ7_9ACTN</name>
<evidence type="ECO:0000259" key="13">
    <source>
        <dbReference type="PROSITE" id="PS51194"/>
    </source>
</evidence>
<keyword evidence="2 9" id="KW-0547">Nucleotide-binding</keyword>
<evidence type="ECO:0000256" key="7">
    <source>
        <dbReference type="ARBA" id="ARBA00023016"/>
    </source>
</evidence>
<dbReference type="EC" id="3.6.4.13" evidence="9"/>
<dbReference type="InterPro" id="IPR005580">
    <property type="entry name" value="DbpA/CsdA_RNA-bd_dom"/>
</dbReference>
<dbReference type="GO" id="GO:0005524">
    <property type="term" value="F:ATP binding"/>
    <property type="evidence" value="ECO:0007669"/>
    <property type="project" value="UniProtKB-UniRule"/>
</dbReference>
<reference evidence="15 16" key="1">
    <citation type="submission" date="2019-04" db="EMBL/GenBank/DDBJ databases">
        <authorList>
            <person name="Seth-Smith MB H."/>
            <person name="Seth-Smith H."/>
        </authorList>
    </citation>
    <scope>NUCLEOTIDE SEQUENCE [LARGE SCALE GENOMIC DNA]</scope>
    <source>
        <strain evidence="15">USB-603019</strain>
    </source>
</reference>
<evidence type="ECO:0000256" key="1">
    <source>
        <dbReference type="ARBA" id="ARBA00022490"/>
    </source>
</evidence>
<evidence type="ECO:0000256" key="2">
    <source>
        <dbReference type="ARBA" id="ARBA00022741"/>
    </source>
</evidence>
<evidence type="ECO:0000256" key="10">
    <source>
        <dbReference type="PROSITE-ProRule" id="PRU00552"/>
    </source>
</evidence>
<feature type="compositionally biased region" description="Basic and acidic residues" evidence="11">
    <location>
        <begin position="456"/>
        <end position="470"/>
    </location>
</feature>
<dbReference type="PROSITE" id="PS51195">
    <property type="entry name" value="Q_MOTIF"/>
    <property type="match status" value="1"/>
</dbReference>
<feature type="domain" description="Helicase C-terminal" evidence="13">
    <location>
        <begin position="218"/>
        <end position="378"/>
    </location>
</feature>
<dbReference type="InterPro" id="IPR044742">
    <property type="entry name" value="DEAD/DEAH_RhlB"/>
</dbReference>
<dbReference type="GO" id="GO:0033592">
    <property type="term" value="F:RNA strand annealing activity"/>
    <property type="evidence" value="ECO:0007669"/>
    <property type="project" value="TreeGrafter"/>
</dbReference>
<dbReference type="SMART" id="SM00490">
    <property type="entry name" value="HELICc"/>
    <property type="match status" value="1"/>
</dbReference>
<comment type="catalytic activity">
    <reaction evidence="8 9">
        <text>ATP + H2O = ADP + phosphate + H(+)</text>
        <dbReference type="Rhea" id="RHEA:13065"/>
        <dbReference type="ChEBI" id="CHEBI:15377"/>
        <dbReference type="ChEBI" id="CHEBI:15378"/>
        <dbReference type="ChEBI" id="CHEBI:30616"/>
        <dbReference type="ChEBI" id="CHEBI:43474"/>
        <dbReference type="ChEBI" id="CHEBI:456216"/>
        <dbReference type="EC" id="3.6.4.13"/>
    </reaction>
</comment>
<evidence type="ECO:0000256" key="5">
    <source>
        <dbReference type="ARBA" id="ARBA00022840"/>
    </source>
</evidence>
<proteinExistence type="inferred from homology"/>
<dbReference type="CDD" id="cd18787">
    <property type="entry name" value="SF2_C_DEAD"/>
    <property type="match status" value="1"/>
</dbReference>
<evidence type="ECO:0000256" key="9">
    <source>
        <dbReference type="HAMAP-Rule" id="MF_00964"/>
    </source>
</evidence>
<feature type="domain" description="DEAD-box RNA helicase Q" evidence="14">
    <location>
        <begin position="5"/>
        <end position="33"/>
    </location>
</feature>
<dbReference type="FunFam" id="3.40.50.300:FF:000108">
    <property type="entry name" value="ATP-dependent RNA helicase RhlE"/>
    <property type="match status" value="1"/>
</dbReference>
<dbReference type="GO" id="GO:0005829">
    <property type="term" value="C:cytosol"/>
    <property type="evidence" value="ECO:0007669"/>
    <property type="project" value="TreeGrafter"/>
</dbReference>
<dbReference type="Gene3D" id="3.30.70.330">
    <property type="match status" value="1"/>
</dbReference>
<dbReference type="Proteomes" id="UP000324288">
    <property type="component" value="Chromosome"/>
</dbReference>
<keyword evidence="3 9" id="KW-0378">Hydrolase</keyword>
<dbReference type="InterPro" id="IPR028618">
    <property type="entry name" value="DEAD_helicase_DeaD"/>
</dbReference>
<dbReference type="EMBL" id="LR584267">
    <property type="protein sequence ID" value="VHN99929.1"/>
    <property type="molecule type" value="Genomic_DNA"/>
</dbReference>
<dbReference type="InterPro" id="IPR014001">
    <property type="entry name" value="Helicase_ATP-bd"/>
</dbReference>
<dbReference type="GO" id="GO:0006401">
    <property type="term" value="P:RNA catabolic process"/>
    <property type="evidence" value="ECO:0007669"/>
    <property type="project" value="UniProtKB-UniRule"/>
</dbReference>
<keyword evidence="5 9" id="KW-0067">ATP-binding</keyword>
<dbReference type="RefSeq" id="WP_082346517.1">
    <property type="nucleotide sequence ID" value="NZ_CP009312.1"/>
</dbReference>
<dbReference type="Pfam" id="PF00270">
    <property type="entry name" value="DEAD"/>
    <property type="match status" value="1"/>
</dbReference>
<dbReference type="InterPro" id="IPR014014">
    <property type="entry name" value="RNA_helicase_DEAD_Q_motif"/>
</dbReference>
<protein>
    <recommendedName>
        <fullName evidence="9">ATP-dependent RNA helicase DeaD</fullName>
        <ecNumber evidence="9">3.6.4.13</ecNumber>
    </recommendedName>
    <alternativeName>
        <fullName evidence="9">Cold-shock DEAD box protein A</fullName>
    </alternativeName>
</protein>
<feature type="region of interest" description="Disordered" evidence="11">
    <location>
        <begin position="542"/>
        <end position="660"/>
    </location>
</feature>
<evidence type="ECO:0000256" key="8">
    <source>
        <dbReference type="ARBA" id="ARBA00047984"/>
    </source>
</evidence>
<dbReference type="InterPro" id="IPR034415">
    <property type="entry name" value="CsdA_RRM"/>
</dbReference>
<feature type="region of interest" description="Disordered" evidence="11">
    <location>
        <begin position="448"/>
        <end position="470"/>
    </location>
</feature>
<dbReference type="GO" id="GO:0005840">
    <property type="term" value="C:ribosome"/>
    <property type="evidence" value="ECO:0007669"/>
    <property type="project" value="TreeGrafter"/>
</dbReference>
<keyword evidence="16" id="KW-1185">Reference proteome</keyword>
<dbReference type="InterPro" id="IPR012677">
    <property type="entry name" value="Nucleotide-bd_a/b_plait_sf"/>
</dbReference>
<dbReference type="InterPro" id="IPR011545">
    <property type="entry name" value="DEAD/DEAH_box_helicase_dom"/>
</dbReference>
<dbReference type="Pfam" id="PF00271">
    <property type="entry name" value="Helicase_C"/>
    <property type="match status" value="1"/>
</dbReference>
<dbReference type="GO" id="GO:0000027">
    <property type="term" value="P:ribosomal large subunit assembly"/>
    <property type="evidence" value="ECO:0007669"/>
    <property type="project" value="UniProtKB-UniRule"/>
</dbReference>
<evidence type="ECO:0000256" key="6">
    <source>
        <dbReference type="ARBA" id="ARBA00022884"/>
    </source>
</evidence>
<dbReference type="Pfam" id="PF03880">
    <property type="entry name" value="DbpA"/>
    <property type="match status" value="1"/>
</dbReference>
<accession>A0A5E3ZWJ7</accession>
<dbReference type="InterPro" id="IPR057325">
    <property type="entry name" value="DeaD_dimer"/>
</dbReference>
<comment type="similarity">
    <text evidence="9">Belongs to the DEAD box helicase family. DeaD/CsdA subfamily.</text>
</comment>
<dbReference type="SMART" id="SM00487">
    <property type="entry name" value="DEXDc"/>
    <property type="match status" value="1"/>
</dbReference>
<evidence type="ECO:0000256" key="11">
    <source>
        <dbReference type="SAM" id="MobiDB-lite"/>
    </source>
</evidence>
<dbReference type="GO" id="GO:0003724">
    <property type="term" value="F:RNA helicase activity"/>
    <property type="evidence" value="ECO:0007669"/>
    <property type="project" value="UniProtKB-UniRule"/>
</dbReference>
<dbReference type="Gene3D" id="3.40.50.300">
    <property type="entry name" value="P-loop containing nucleotide triphosphate hydrolases"/>
    <property type="match status" value="2"/>
</dbReference>
<keyword evidence="4 9" id="KW-0347">Helicase</keyword>
<dbReference type="SUPFAM" id="SSF52540">
    <property type="entry name" value="P-loop containing nucleoside triphosphate hydrolases"/>
    <property type="match status" value="1"/>
</dbReference>
<dbReference type="GO" id="GO:0070417">
    <property type="term" value="P:cellular response to cold"/>
    <property type="evidence" value="ECO:0007669"/>
    <property type="project" value="InterPro"/>
</dbReference>
<dbReference type="InterPro" id="IPR000629">
    <property type="entry name" value="RNA-helicase_DEAD-box_CS"/>
</dbReference>
<dbReference type="PROSITE" id="PS51194">
    <property type="entry name" value="HELICASE_CTER"/>
    <property type="match status" value="1"/>
</dbReference>
<dbReference type="PROSITE" id="PS00039">
    <property type="entry name" value="DEAD_ATP_HELICASE"/>
    <property type="match status" value="1"/>
</dbReference>
<dbReference type="GeneID" id="84894337"/>
<dbReference type="PANTHER" id="PTHR47963">
    <property type="entry name" value="DEAD-BOX ATP-DEPENDENT RNA HELICASE 47, MITOCHONDRIAL"/>
    <property type="match status" value="1"/>
</dbReference>
<dbReference type="CDD" id="cd12499">
    <property type="entry name" value="RRM_EcCsdA_like"/>
    <property type="match status" value="1"/>
</dbReference>
<dbReference type="InterPro" id="IPR027417">
    <property type="entry name" value="P-loop_NTPase"/>
</dbReference>
<keyword evidence="6 9" id="KW-0694">RNA-binding</keyword>
<dbReference type="Pfam" id="PF25399">
    <property type="entry name" value="DeaD_dimer"/>
    <property type="match status" value="1"/>
</dbReference>
<evidence type="ECO:0000256" key="3">
    <source>
        <dbReference type="ARBA" id="ARBA00022801"/>
    </source>
</evidence>
<evidence type="ECO:0000313" key="16">
    <source>
        <dbReference type="Proteomes" id="UP000324288"/>
    </source>
</evidence>
<comment type="subcellular location">
    <subcellularLocation>
        <location evidence="9">Cytoplasm</location>
    </subcellularLocation>
</comment>
<dbReference type="InterPro" id="IPR050547">
    <property type="entry name" value="DEAD_box_RNA_helicases"/>
</dbReference>
<dbReference type="PROSITE" id="PS51192">
    <property type="entry name" value="HELICASE_ATP_BIND_1"/>
    <property type="match status" value="1"/>
</dbReference>
<keyword evidence="1 9" id="KW-0963">Cytoplasm</keyword>
<organism evidence="15 16">
    <name type="scientific">Lawsonella clevelandensis</name>
    <dbReference type="NCBI Taxonomy" id="1528099"/>
    <lineage>
        <taxon>Bacteria</taxon>
        <taxon>Bacillati</taxon>
        <taxon>Actinomycetota</taxon>
        <taxon>Actinomycetes</taxon>
        <taxon>Mycobacteriales</taxon>
        <taxon>Lawsonellaceae</taxon>
        <taxon>Lawsonella</taxon>
    </lineage>
</organism>